<keyword evidence="12" id="KW-0486">Methionine biosynthesis</keyword>
<dbReference type="PANTHER" id="PTHR46718:SF1">
    <property type="entry name" value="ASPARTATE-SEMIALDEHYDE DEHYDROGENASE"/>
    <property type="match status" value="1"/>
</dbReference>
<dbReference type="UniPathway" id="UPA00034">
    <property type="reaction ID" value="UER00016"/>
</dbReference>
<dbReference type="PROSITE" id="PS01103">
    <property type="entry name" value="ASD"/>
    <property type="match status" value="1"/>
</dbReference>
<dbReference type="InterPro" id="IPR051823">
    <property type="entry name" value="ASADH-related"/>
</dbReference>
<dbReference type="GO" id="GO:0050661">
    <property type="term" value="F:NADP binding"/>
    <property type="evidence" value="ECO:0007669"/>
    <property type="project" value="InterPro"/>
</dbReference>
<feature type="active site" description="Proton acceptor" evidence="13">
    <location>
        <position position="252"/>
    </location>
</feature>
<sequence length="362" mass="38582">MAKLRAVLIGATGLAGQQFIAALKDHPFIELTGLAASPRSAGKSYGDALRASNGMQAWFVPEPLPEAIARMTVISGDAVQAKDYDIAFSAVEADVARELEPRLARDIPVFSAASAFRYDDDVPLLIPPINAAHAPLIQAQRKQRGWKGFIVPIPNCTTTGLAVTLAPLAERFGVKAVLMTSLQAMSGAGRSPGVIGLDILDNVVPYIPKEEHKVEVETKKILGSLDAAGAALTPHDVRVSCTCTRVAVLEGHTESVFVSLSKKATVAEVAQAMREWKGAEVASNLPSAPPRWIEVLDDPFRPQPRMDRDTHGGMATTVGRIREDGVLENGFKYVLVSHNTKFGAAKGAILVAELLRAQGLLG</sequence>
<keyword evidence="10 15" id="KW-0560">Oxidoreductase</keyword>
<evidence type="ECO:0000256" key="2">
    <source>
        <dbReference type="ARBA" id="ARBA00005021"/>
    </source>
</evidence>
<dbReference type="GO" id="GO:0009086">
    <property type="term" value="P:methionine biosynthetic process"/>
    <property type="evidence" value="ECO:0007669"/>
    <property type="project" value="UniProtKB-KW"/>
</dbReference>
<comment type="pathway">
    <text evidence="2">Amino-acid biosynthesis; L-methionine biosynthesis via de novo pathway; L-homoserine from L-aspartate: step 2/3.</text>
</comment>
<dbReference type="InterPro" id="IPR012280">
    <property type="entry name" value="Semialdhyde_DH_dimer_dom"/>
</dbReference>
<evidence type="ECO:0000256" key="9">
    <source>
        <dbReference type="ARBA" id="ARBA00022915"/>
    </source>
</evidence>
<dbReference type="CDD" id="cd18130">
    <property type="entry name" value="ASADH_C_arch_fung_like"/>
    <property type="match status" value="1"/>
</dbReference>
<protein>
    <recommendedName>
        <fullName evidence="5">aspartate-semialdehyde dehydrogenase</fullName>
        <ecNumber evidence="5">1.2.1.11</ecNumber>
    </recommendedName>
</protein>
<evidence type="ECO:0000256" key="4">
    <source>
        <dbReference type="ARBA" id="ARBA00010584"/>
    </source>
</evidence>
<keyword evidence="7" id="KW-0791">Threonine biosynthesis</keyword>
<dbReference type="CDD" id="cd02315">
    <property type="entry name" value="ScASADH_like_N"/>
    <property type="match status" value="1"/>
</dbReference>
<evidence type="ECO:0000313" key="15">
    <source>
        <dbReference type="EMBL" id="RKG76540.1"/>
    </source>
</evidence>
<evidence type="ECO:0000259" key="14">
    <source>
        <dbReference type="SMART" id="SM00859"/>
    </source>
</evidence>
<dbReference type="EMBL" id="RAVZ01000302">
    <property type="protein sequence ID" value="RKG76540.1"/>
    <property type="molecule type" value="Genomic_DNA"/>
</dbReference>
<feature type="domain" description="Semialdehyde dehydrogenase NAD-binding" evidence="14">
    <location>
        <begin position="5"/>
        <end position="137"/>
    </location>
</feature>
<organism evidence="15 16">
    <name type="scientific">Corallococcus terminator</name>
    <dbReference type="NCBI Taxonomy" id="2316733"/>
    <lineage>
        <taxon>Bacteria</taxon>
        <taxon>Pseudomonadati</taxon>
        <taxon>Myxococcota</taxon>
        <taxon>Myxococcia</taxon>
        <taxon>Myxococcales</taxon>
        <taxon>Cystobacterineae</taxon>
        <taxon>Myxococcaceae</taxon>
        <taxon>Corallococcus</taxon>
    </lineage>
</organism>
<dbReference type="GO" id="GO:0046983">
    <property type="term" value="F:protein dimerization activity"/>
    <property type="evidence" value="ECO:0007669"/>
    <property type="project" value="InterPro"/>
</dbReference>
<dbReference type="EC" id="1.2.1.11" evidence="5"/>
<dbReference type="GO" id="GO:0009088">
    <property type="term" value="P:threonine biosynthetic process"/>
    <property type="evidence" value="ECO:0007669"/>
    <property type="project" value="UniProtKB-UniPathway"/>
</dbReference>
<reference evidence="16" key="1">
    <citation type="submission" date="2018-09" db="EMBL/GenBank/DDBJ databases">
        <authorList>
            <person name="Livingstone P.G."/>
            <person name="Whitworth D.E."/>
        </authorList>
    </citation>
    <scope>NUCLEOTIDE SEQUENCE [LARGE SCALE GENOMIC DNA]</scope>
    <source>
        <strain evidence="16">CA054A</strain>
    </source>
</reference>
<evidence type="ECO:0000256" key="12">
    <source>
        <dbReference type="ARBA" id="ARBA00023167"/>
    </source>
</evidence>
<dbReference type="GO" id="GO:0009089">
    <property type="term" value="P:lysine biosynthetic process via diaminopimelate"/>
    <property type="evidence" value="ECO:0007669"/>
    <property type="project" value="UniProtKB-UniPathway"/>
</dbReference>
<evidence type="ECO:0000256" key="8">
    <source>
        <dbReference type="ARBA" id="ARBA00022857"/>
    </source>
</evidence>
<comment type="pathway">
    <text evidence="3">Amino-acid biosynthesis; L-threonine biosynthesis; L-threonine from L-aspartate: step 2/5.</text>
</comment>
<evidence type="ECO:0000256" key="10">
    <source>
        <dbReference type="ARBA" id="ARBA00023002"/>
    </source>
</evidence>
<evidence type="ECO:0000256" key="6">
    <source>
        <dbReference type="ARBA" id="ARBA00022605"/>
    </source>
</evidence>
<dbReference type="InterPro" id="IPR005676">
    <property type="entry name" value="Asp_semi-ald_DH_pep-lack"/>
</dbReference>
<dbReference type="InterPro" id="IPR000319">
    <property type="entry name" value="Asp-semialdehyde_DH_CS"/>
</dbReference>
<dbReference type="PANTHER" id="PTHR46718">
    <property type="entry name" value="ASPARTATE-SEMIALDEHYDE DEHYDROGENASE"/>
    <property type="match status" value="1"/>
</dbReference>
<dbReference type="InterPro" id="IPR000534">
    <property type="entry name" value="Semialdehyde_DH_NAD-bd"/>
</dbReference>
<dbReference type="RefSeq" id="WP_120544426.1">
    <property type="nucleotide sequence ID" value="NZ_RAVZ01000302.1"/>
</dbReference>
<dbReference type="Pfam" id="PF01118">
    <property type="entry name" value="Semialdhyde_dh"/>
    <property type="match status" value="1"/>
</dbReference>
<dbReference type="GO" id="GO:0004073">
    <property type="term" value="F:aspartate-semialdehyde dehydrogenase activity"/>
    <property type="evidence" value="ECO:0007669"/>
    <property type="project" value="UniProtKB-EC"/>
</dbReference>
<dbReference type="PIRSF" id="PIRSF000148">
    <property type="entry name" value="ASA_dh"/>
    <property type="match status" value="1"/>
</dbReference>
<evidence type="ECO:0000256" key="13">
    <source>
        <dbReference type="PIRSR" id="PIRSR000148-1"/>
    </source>
</evidence>
<evidence type="ECO:0000256" key="5">
    <source>
        <dbReference type="ARBA" id="ARBA00013120"/>
    </source>
</evidence>
<dbReference type="GO" id="GO:0019877">
    <property type="term" value="P:diaminopimelate biosynthetic process"/>
    <property type="evidence" value="ECO:0007669"/>
    <property type="project" value="UniProtKB-KW"/>
</dbReference>
<evidence type="ECO:0000256" key="1">
    <source>
        <dbReference type="ARBA" id="ARBA00002492"/>
    </source>
</evidence>
<keyword evidence="8" id="KW-0521">NADP</keyword>
<dbReference type="Proteomes" id="UP000268094">
    <property type="component" value="Unassembled WGS sequence"/>
</dbReference>
<dbReference type="Gene3D" id="3.40.50.720">
    <property type="entry name" value="NAD(P)-binding Rossmann-like Domain"/>
    <property type="match status" value="1"/>
</dbReference>
<dbReference type="Gene3D" id="3.30.360.10">
    <property type="entry name" value="Dihydrodipicolinate Reductase, domain 2"/>
    <property type="match status" value="1"/>
</dbReference>
<dbReference type="SUPFAM" id="SSF55347">
    <property type="entry name" value="Glyceraldehyde-3-phosphate dehydrogenase-like, C-terminal domain"/>
    <property type="match status" value="1"/>
</dbReference>
<dbReference type="UniPathway" id="UPA00051">
    <property type="reaction ID" value="UER00464"/>
</dbReference>
<accession>A0A3A8I9V6</accession>
<dbReference type="OrthoDB" id="9805684at2"/>
<keyword evidence="6" id="KW-0028">Amino-acid biosynthesis</keyword>
<keyword evidence="9" id="KW-0220">Diaminopimelate biosynthesis</keyword>
<dbReference type="Pfam" id="PF02774">
    <property type="entry name" value="Semialdhyde_dhC"/>
    <property type="match status" value="1"/>
</dbReference>
<feature type="active site" description="Acyl-thioester intermediate" evidence="13">
    <location>
        <position position="156"/>
    </location>
</feature>
<evidence type="ECO:0000313" key="16">
    <source>
        <dbReference type="Proteomes" id="UP000268094"/>
    </source>
</evidence>
<comment type="caution">
    <text evidence="15">The sequence shown here is derived from an EMBL/GenBank/DDBJ whole genome shotgun (WGS) entry which is preliminary data.</text>
</comment>
<keyword evidence="16" id="KW-1185">Reference proteome</keyword>
<proteinExistence type="inferred from homology"/>
<dbReference type="SMART" id="SM00859">
    <property type="entry name" value="Semialdhyde_dh"/>
    <property type="match status" value="1"/>
</dbReference>
<dbReference type="InterPro" id="IPR036291">
    <property type="entry name" value="NAD(P)-bd_dom_sf"/>
</dbReference>
<gene>
    <name evidence="15" type="primary">asd</name>
    <name evidence="15" type="ORF">D7V88_32090</name>
</gene>
<comment type="function">
    <text evidence="1">Catalyzes the NADPH-dependent formation of L-aspartate-semialdehyde (L-ASA) by the reductive dephosphorylation of L-aspartyl-4-phosphate.</text>
</comment>
<dbReference type="GO" id="GO:0051287">
    <property type="term" value="F:NAD binding"/>
    <property type="evidence" value="ECO:0007669"/>
    <property type="project" value="InterPro"/>
</dbReference>
<dbReference type="SUPFAM" id="SSF51735">
    <property type="entry name" value="NAD(P)-binding Rossmann-fold domains"/>
    <property type="match status" value="1"/>
</dbReference>
<dbReference type="AlphaFoldDB" id="A0A3A8I9V6"/>
<dbReference type="NCBIfam" id="NF006416">
    <property type="entry name" value="PRK08664.1"/>
    <property type="match status" value="1"/>
</dbReference>
<dbReference type="UniPathway" id="UPA00050">
    <property type="reaction ID" value="UER00463"/>
</dbReference>
<evidence type="ECO:0000256" key="7">
    <source>
        <dbReference type="ARBA" id="ARBA00022697"/>
    </source>
</evidence>
<name>A0A3A8I9V6_9BACT</name>
<comment type="similarity">
    <text evidence="4">Belongs to the aspartate-semialdehyde dehydrogenase family.</text>
</comment>
<evidence type="ECO:0000256" key="3">
    <source>
        <dbReference type="ARBA" id="ARBA00005097"/>
    </source>
</evidence>
<evidence type="ECO:0000256" key="11">
    <source>
        <dbReference type="ARBA" id="ARBA00023154"/>
    </source>
</evidence>
<keyword evidence="11" id="KW-0457">Lysine biosynthesis</keyword>
<dbReference type="NCBIfam" id="TIGR00978">
    <property type="entry name" value="asd_EA"/>
    <property type="match status" value="1"/>
</dbReference>